<dbReference type="RefSeq" id="WP_213116114.1">
    <property type="nucleotide sequence ID" value="NZ_JAGYPF010000001.1"/>
</dbReference>
<dbReference type="AlphaFoldDB" id="A0A942TZE1"/>
<dbReference type="Pfam" id="PF12686">
    <property type="entry name" value="DUF3800"/>
    <property type="match status" value="1"/>
</dbReference>
<evidence type="ECO:0008006" key="3">
    <source>
        <dbReference type="Google" id="ProtNLM"/>
    </source>
</evidence>
<dbReference type="EMBL" id="JAGYPF010000001">
    <property type="protein sequence ID" value="MBS4211615.1"/>
    <property type="molecule type" value="Genomic_DNA"/>
</dbReference>
<name>A0A942TZE1_9BACI</name>
<accession>A0A942TZE1</accession>
<evidence type="ECO:0000313" key="1">
    <source>
        <dbReference type="EMBL" id="MBS4211615.1"/>
    </source>
</evidence>
<organism evidence="1 2">
    <name type="scientific">Neobacillus rhizophilus</name>
    <dbReference type="NCBI Taxonomy" id="2833579"/>
    <lineage>
        <taxon>Bacteria</taxon>
        <taxon>Bacillati</taxon>
        <taxon>Bacillota</taxon>
        <taxon>Bacilli</taxon>
        <taxon>Bacillales</taxon>
        <taxon>Bacillaceae</taxon>
        <taxon>Neobacillus</taxon>
    </lineage>
</organism>
<comment type="caution">
    <text evidence="1">The sequence shown here is derived from an EMBL/GenBank/DDBJ whole genome shotgun (WGS) entry which is preliminary data.</text>
</comment>
<keyword evidence="2" id="KW-1185">Reference proteome</keyword>
<dbReference type="InterPro" id="IPR024524">
    <property type="entry name" value="DUF3800"/>
</dbReference>
<proteinExistence type="predicted"/>
<sequence length="351" mass="40529">MNESYTFYYDETNNIRSFHLKEGNLNAMAEANFVLGGVMHIGNNPTADFNTLRSDLKLQKTVKEIKLRHLATGNFIECLNSKKLNIYLNWLLTSDLYIHYTNLNIFYYSIVDIIDSIIDDAILRQFPVDLINNLKNDLYRIAMLEKDSFIDLFYTFEYPNIKDNKITDFIDSLIDIIDKYISNIDFHIGLTIIKQLLKQSRKKGELYFLNNETDHSLINDFSDFFLRSIYLFKNSHHVFDEESVIEGILNDIDLYDGGKKVKPYEFVGSKKTSLTQVSDVIVGLLGKCFLFINSTPAYSLHVIKKGLKPLQLDNLTLLINIIAKSNNFNKALLLSVTSLHEREKTSILLSK</sequence>
<dbReference type="Proteomes" id="UP000679749">
    <property type="component" value="Unassembled WGS sequence"/>
</dbReference>
<gene>
    <name evidence="1" type="ORF">KHA99_03960</name>
</gene>
<evidence type="ECO:0000313" key="2">
    <source>
        <dbReference type="Proteomes" id="UP000679749"/>
    </source>
</evidence>
<reference evidence="1" key="1">
    <citation type="submission" date="2021-05" db="EMBL/GenBank/DDBJ databases">
        <title>Novel Bacillus species.</title>
        <authorList>
            <person name="Liu G."/>
        </authorList>
    </citation>
    <scope>NUCLEOTIDE SEQUENCE</scope>
    <source>
        <strain evidence="1">FJAT-49825</strain>
    </source>
</reference>
<protein>
    <recommendedName>
        <fullName evidence="3">DUF3800 domain-containing protein</fullName>
    </recommendedName>
</protein>